<reference evidence="1 2" key="1">
    <citation type="journal article" date="2022" name="bioRxiv">
        <title>The genome of the oomycete Peronosclerospora sorghi, a cosmopolitan pathogen of maize and sorghum, is inflated with dispersed pseudogenes.</title>
        <authorList>
            <person name="Fletcher K."/>
            <person name="Martin F."/>
            <person name="Isakeit T."/>
            <person name="Cavanaugh K."/>
            <person name="Magill C."/>
            <person name="Michelmore R."/>
        </authorList>
    </citation>
    <scope>NUCLEOTIDE SEQUENCE [LARGE SCALE GENOMIC DNA]</scope>
    <source>
        <strain evidence="1">P6</strain>
    </source>
</reference>
<proteinExistence type="predicted"/>
<dbReference type="Proteomes" id="UP001163321">
    <property type="component" value="Chromosome 10"/>
</dbReference>
<evidence type="ECO:0000313" key="1">
    <source>
        <dbReference type="EMBL" id="KAI9920278.1"/>
    </source>
</evidence>
<dbReference type="EMBL" id="CM047589">
    <property type="protein sequence ID" value="KAI9920278.1"/>
    <property type="molecule type" value="Genomic_DNA"/>
</dbReference>
<gene>
    <name evidence="1" type="ORF">PsorP6_015699</name>
</gene>
<sequence>MQWNNDMALWSKHRSDWSVAHNPAVSKEIVSDFIVHLYGVFHSLKDQKDKLPRERIDLHAGFVKIQ</sequence>
<organism evidence="1 2">
    <name type="scientific">Peronosclerospora sorghi</name>
    <dbReference type="NCBI Taxonomy" id="230839"/>
    <lineage>
        <taxon>Eukaryota</taxon>
        <taxon>Sar</taxon>
        <taxon>Stramenopiles</taxon>
        <taxon>Oomycota</taxon>
        <taxon>Peronosporomycetes</taxon>
        <taxon>Peronosporales</taxon>
        <taxon>Peronosporaceae</taxon>
        <taxon>Peronosclerospora</taxon>
    </lineage>
</organism>
<accession>A0ACC0WQC1</accession>
<protein>
    <submittedName>
        <fullName evidence="1">Uncharacterized protein</fullName>
    </submittedName>
</protein>
<keyword evidence="2" id="KW-1185">Reference proteome</keyword>
<comment type="caution">
    <text evidence="1">The sequence shown here is derived from an EMBL/GenBank/DDBJ whole genome shotgun (WGS) entry which is preliminary data.</text>
</comment>
<name>A0ACC0WQC1_9STRA</name>
<evidence type="ECO:0000313" key="2">
    <source>
        <dbReference type="Proteomes" id="UP001163321"/>
    </source>
</evidence>